<keyword evidence="4 7" id="KW-0539">Nucleus</keyword>
<evidence type="ECO:0000256" key="2">
    <source>
        <dbReference type="ARBA" id="ARBA00006075"/>
    </source>
</evidence>
<dbReference type="InterPro" id="IPR001878">
    <property type="entry name" value="Znf_CCHC"/>
</dbReference>
<evidence type="ECO:0000256" key="6">
    <source>
        <dbReference type="PROSITE-ProRule" id="PRU00047"/>
    </source>
</evidence>
<comment type="subcellular location">
    <subcellularLocation>
        <location evidence="1 7">Nucleus</location>
    </subcellularLocation>
</comment>
<dbReference type="InterPro" id="IPR036875">
    <property type="entry name" value="Znf_CCHC_sf"/>
</dbReference>
<feature type="region of interest" description="Disordered" evidence="8">
    <location>
        <begin position="100"/>
        <end position="149"/>
    </location>
</feature>
<keyword evidence="11" id="KW-1185">Reference proteome</keyword>
<keyword evidence="5 7" id="KW-0131">Cell cycle</keyword>
<evidence type="ECO:0000259" key="9">
    <source>
        <dbReference type="PROSITE" id="PS50158"/>
    </source>
</evidence>
<organism evidence="10 11">
    <name type="scientific">Coccomyxa subellipsoidea</name>
    <dbReference type="NCBI Taxonomy" id="248742"/>
    <lineage>
        <taxon>Eukaryota</taxon>
        <taxon>Viridiplantae</taxon>
        <taxon>Chlorophyta</taxon>
        <taxon>core chlorophytes</taxon>
        <taxon>Trebouxiophyceae</taxon>
        <taxon>Trebouxiophyceae incertae sedis</taxon>
        <taxon>Coccomyxaceae</taxon>
        <taxon>Coccomyxa</taxon>
    </lineage>
</organism>
<protein>
    <recommendedName>
        <fullName evidence="9">CCHC-type domain-containing protein</fullName>
    </recommendedName>
</protein>
<sequence>MQAPPAGVACFKCGKTGHWSRDCTVPPTEWIRKALPPARPRPLEAAQTPRPASTFGRQDAAGPSSARYGSAPTPGTAPRTLSKGQGCFKCGKTGHWSRDCTAPPSEQLPRAPFSPGAFPAAAAEGDPPPASDAAKPAQTRKADAKRQRKRKIRIEDLKEKDAIAEVFCQFPDRFARQFKGKGHEVNDLRRLLEMYKDWQRKFFPLHGFDEAMHQIADLGRSNRLKVELREMRRGVLKVMEDAEREAADKAAAAAAAEAAPEAEGQVAEAASESMEAEDDAGAAAEWNDDDDDDLVALQQQGWEEQADAAPMDMLDAGVPAIPAQVQGAEPMDIDGGQAAGGSWLHDGAAGQDMGGSSQLSPEDAELLALAAAPLSQPEADLHAGALDALQPQTASAHESMSADDEELMSLAGHAAGDKHAKLCKEVEQH</sequence>
<feature type="region of interest" description="Disordered" evidence="8">
    <location>
        <begin position="391"/>
        <end position="413"/>
    </location>
</feature>
<keyword evidence="6" id="KW-0479">Metal-binding</keyword>
<dbReference type="InterPro" id="IPR012923">
    <property type="entry name" value="Csm3"/>
</dbReference>
<feature type="domain" description="CCHC-type" evidence="9">
    <location>
        <begin position="10"/>
        <end position="23"/>
    </location>
</feature>
<dbReference type="EMBL" id="JALJOT010000008">
    <property type="protein sequence ID" value="KAK9908554.1"/>
    <property type="molecule type" value="Genomic_DNA"/>
</dbReference>
<name>A0ABR2YNK9_9CHLO</name>
<feature type="region of interest" description="Disordered" evidence="8">
    <location>
        <begin position="34"/>
        <end position="84"/>
    </location>
</feature>
<feature type="compositionally biased region" description="Acidic residues" evidence="8">
    <location>
        <begin position="274"/>
        <end position="287"/>
    </location>
</feature>
<dbReference type="Gene3D" id="4.10.60.10">
    <property type="entry name" value="Zinc finger, CCHC-type"/>
    <property type="match status" value="2"/>
</dbReference>
<evidence type="ECO:0000256" key="4">
    <source>
        <dbReference type="ARBA" id="ARBA00023242"/>
    </source>
</evidence>
<keyword evidence="3 7" id="KW-0227">DNA damage</keyword>
<dbReference type="Pfam" id="PF00098">
    <property type="entry name" value="zf-CCHC"/>
    <property type="match status" value="2"/>
</dbReference>
<dbReference type="Pfam" id="PF07962">
    <property type="entry name" value="Swi3"/>
    <property type="match status" value="1"/>
</dbReference>
<evidence type="ECO:0000256" key="5">
    <source>
        <dbReference type="ARBA" id="ARBA00023306"/>
    </source>
</evidence>
<comment type="caution">
    <text evidence="10">The sequence shown here is derived from an EMBL/GenBank/DDBJ whole genome shotgun (WGS) entry which is preliminary data.</text>
</comment>
<feature type="region of interest" description="Disordered" evidence="8">
    <location>
        <begin position="251"/>
        <end position="287"/>
    </location>
</feature>
<evidence type="ECO:0000256" key="8">
    <source>
        <dbReference type="SAM" id="MobiDB-lite"/>
    </source>
</evidence>
<dbReference type="SUPFAM" id="SSF57756">
    <property type="entry name" value="Retrovirus zinc finger-like domains"/>
    <property type="match status" value="2"/>
</dbReference>
<comment type="function">
    <text evidence="7">Plays an important role in the control of DNA replication and the maintenance of replication fork stability.</text>
</comment>
<evidence type="ECO:0000256" key="7">
    <source>
        <dbReference type="RuleBase" id="RU366049"/>
    </source>
</evidence>
<keyword evidence="6" id="KW-0863">Zinc-finger</keyword>
<evidence type="ECO:0000256" key="3">
    <source>
        <dbReference type="ARBA" id="ARBA00022763"/>
    </source>
</evidence>
<proteinExistence type="inferred from homology"/>
<evidence type="ECO:0000313" key="11">
    <source>
        <dbReference type="Proteomes" id="UP001491310"/>
    </source>
</evidence>
<feature type="compositionally biased region" description="Low complexity" evidence="8">
    <location>
        <begin position="111"/>
        <end position="137"/>
    </location>
</feature>
<dbReference type="SMART" id="SM00343">
    <property type="entry name" value="ZnF_C2HC"/>
    <property type="match status" value="2"/>
</dbReference>
<accession>A0ABR2YNK9</accession>
<dbReference type="InterPro" id="IPR040038">
    <property type="entry name" value="TIPIN/Csm3/Swi3"/>
</dbReference>
<dbReference type="Proteomes" id="UP001491310">
    <property type="component" value="Unassembled WGS sequence"/>
</dbReference>
<dbReference type="PROSITE" id="PS50158">
    <property type="entry name" value="ZF_CCHC"/>
    <property type="match status" value="2"/>
</dbReference>
<reference evidence="10 11" key="1">
    <citation type="journal article" date="2024" name="Nat. Commun.">
        <title>Phylogenomics reveals the evolutionary origins of lichenization in chlorophyte algae.</title>
        <authorList>
            <person name="Puginier C."/>
            <person name="Libourel C."/>
            <person name="Otte J."/>
            <person name="Skaloud P."/>
            <person name="Haon M."/>
            <person name="Grisel S."/>
            <person name="Petersen M."/>
            <person name="Berrin J.G."/>
            <person name="Delaux P.M."/>
            <person name="Dal Grande F."/>
            <person name="Keller J."/>
        </authorList>
    </citation>
    <scope>NUCLEOTIDE SEQUENCE [LARGE SCALE GENOMIC DNA]</scope>
    <source>
        <strain evidence="10 11">SAG 216-7</strain>
    </source>
</reference>
<evidence type="ECO:0000256" key="1">
    <source>
        <dbReference type="ARBA" id="ARBA00004123"/>
    </source>
</evidence>
<feature type="region of interest" description="Disordered" evidence="8">
    <location>
        <begin position="330"/>
        <end position="361"/>
    </location>
</feature>
<feature type="domain" description="CCHC-type" evidence="9">
    <location>
        <begin position="87"/>
        <end position="100"/>
    </location>
</feature>
<dbReference type="PANTHER" id="PTHR13220:SF11">
    <property type="entry name" value="TIMELESS-INTERACTING PROTEIN"/>
    <property type="match status" value="1"/>
</dbReference>
<feature type="compositionally biased region" description="Low complexity" evidence="8">
    <location>
        <begin position="251"/>
        <end position="273"/>
    </location>
</feature>
<comment type="similarity">
    <text evidence="2 7">Belongs to the CSM3 family.</text>
</comment>
<gene>
    <name evidence="10" type="ORF">WJX75_009640</name>
</gene>
<dbReference type="PANTHER" id="PTHR13220">
    <property type="entry name" value="TIMELESS INTERACTING-RELATED"/>
    <property type="match status" value="1"/>
</dbReference>
<keyword evidence="6" id="KW-0862">Zinc</keyword>
<evidence type="ECO:0000313" key="10">
    <source>
        <dbReference type="EMBL" id="KAK9908554.1"/>
    </source>
</evidence>